<keyword evidence="2" id="KW-0560">Oxidoreductase</keyword>
<comment type="similarity">
    <text evidence="1">Belongs to the nitroreductase family.</text>
</comment>
<feature type="domain" description="Nitroreductase" evidence="3">
    <location>
        <begin position="48"/>
        <end position="94"/>
    </location>
</feature>
<protein>
    <submittedName>
        <fullName evidence="4">Nitroreductase family protein</fullName>
    </submittedName>
</protein>
<gene>
    <name evidence="4" type="ORF">GCM10009784_03790</name>
</gene>
<dbReference type="PANTHER" id="PTHR43673:SF10">
    <property type="entry name" value="NADH DEHYDROGENASE_NAD(P)H NITROREDUCTASE XCC3605-RELATED"/>
    <property type="match status" value="1"/>
</dbReference>
<dbReference type="InterPro" id="IPR000415">
    <property type="entry name" value="Nitroreductase-like"/>
</dbReference>
<sequence>MTEAGVLCHSRFWNLAGIQLVVASMTSTTLDSTVRNAETSIPLVPLLDERWSPRSFDPTATLTDEQLTALLEAARWAPSAANSQPRRFVVGRRGSTTFDAIVKALMGFNAAWAGNSSALIVAIAETSTVEGEPRQWAEYDLGQSVAHLSVQAHHEGLHTHQMAGVDWDQITAAFDLADNLKPVTVTAVGVVDEAEKLVEALAERETAPRTRLSLDELVLVRD</sequence>
<evidence type="ECO:0000259" key="3">
    <source>
        <dbReference type="Pfam" id="PF00881"/>
    </source>
</evidence>
<proteinExistence type="inferred from homology"/>
<dbReference type="CDD" id="cd02138">
    <property type="entry name" value="TdsD-like"/>
    <property type="match status" value="1"/>
</dbReference>
<evidence type="ECO:0000256" key="1">
    <source>
        <dbReference type="ARBA" id="ARBA00007118"/>
    </source>
</evidence>
<organism evidence="4 5">
    <name type="scientific">Arthrobacter parietis</name>
    <dbReference type="NCBI Taxonomy" id="271434"/>
    <lineage>
        <taxon>Bacteria</taxon>
        <taxon>Bacillati</taxon>
        <taxon>Actinomycetota</taxon>
        <taxon>Actinomycetes</taxon>
        <taxon>Micrococcales</taxon>
        <taxon>Micrococcaceae</taxon>
        <taxon>Arthrobacter</taxon>
    </lineage>
</organism>
<reference evidence="5" key="1">
    <citation type="journal article" date="2019" name="Int. J. Syst. Evol. Microbiol.">
        <title>The Global Catalogue of Microorganisms (GCM) 10K type strain sequencing project: providing services to taxonomists for standard genome sequencing and annotation.</title>
        <authorList>
            <consortium name="The Broad Institute Genomics Platform"/>
            <consortium name="The Broad Institute Genome Sequencing Center for Infectious Disease"/>
            <person name="Wu L."/>
            <person name="Ma J."/>
        </authorList>
    </citation>
    <scope>NUCLEOTIDE SEQUENCE [LARGE SCALE GENOMIC DNA]</scope>
    <source>
        <strain evidence="5">JCM 14917</strain>
    </source>
</reference>
<comment type="caution">
    <text evidence="4">The sequence shown here is derived from an EMBL/GenBank/DDBJ whole genome shotgun (WGS) entry which is preliminary data.</text>
</comment>
<dbReference type="Gene3D" id="3.40.109.10">
    <property type="entry name" value="NADH Oxidase"/>
    <property type="match status" value="1"/>
</dbReference>
<keyword evidence="5" id="KW-1185">Reference proteome</keyword>
<evidence type="ECO:0000256" key="2">
    <source>
        <dbReference type="ARBA" id="ARBA00023002"/>
    </source>
</evidence>
<evidence type="ECO:0000313" key="5">
    <source>
        <dbReference type="Proteomes" id="UP001500974"/>
    </source>
</evidence>
<dbReference type="SUPFAM" id="SSF55469">
    <property type="entry name" value="FMN-dependent nitroreductase-like"/>
    <property type="match status" value="1"/>
</dbReference>
<dbReference type="Pfam" id="PF00881">
    <property type="entry name" value="Nitroreductase"/>
    <property type="match status" value="1"/>
</dbReference>
<dbReference type="PANTHER" id="PTHR43673">
    <property type="entry name" value="NAD(P)H NITROREDUCTASE YDGI-RELATED"/>
    <property type="match status" value="1"/>
</dbReference>
<name>A0ABP5MDD8_9MICC</name>
<evidence type="ECO:0000313" key="4">
    <source>
        <dbReference type="EMBL" id="GAA2172627.1"/>
    </source>
</evidence>
<dbReference type="InterPro" id="IPR029479">
    <property type="entry name" value="Nitroreductase"/>
</dbReference>
<accession>A0ABP5MDD8</accession>
<dbReference type="EMBL" id="BAAAON010000001">
    <property type="protein sequence ID" value="GAA2172627.1"/>
    <property type="molecule type" value="Genomic_DNA"/>
</dbReference>
<dbReference type="Proteomes" id="UP001500974">
    <property type="component" value="Unassembled WGS sequence"/>
</dbReference>